<keyword evidence="2 3" id="KW-0819">tRNA processing</keyword>
<evidence type="ECO:0000256" key="1">
    <source>
        <dbReference type="ARBA" id="ARBA00022490"/>
    </source>
</evidence>
<keyword evidence="1 3" id="KW-0963">Cytoplasm</keyword>
<dbReference type="HAMAP" id="MF_03054">
    <property type="entry name" value="CTU2"/>
    <property type="match status" value="1"/>
</dbReference>
<dbReference type="GO" id="GO:0000049">
    <property type="term" value="F:tRNA binding"/>
    <property type="evidence" value="ECO:0007669"/>
    <property type="project" value="InterPro"/>
</dbReference>
<organism evidence="4">
    <name type="scientific">Rhodnius prolixus</name>
    <name type="common">Triatomid bug</name>
    <dbReference type="NCBI Taxonomy" id="13249"/>
    <lineage>
        <taxon>Eukaryota</taxon>
        <taxon>Metazoa</taxon>
        <taxon>Ecdysozoa</taxon>
        <taxon>Arthropoda</taxon>
        <taxon>Hexapoda</taxon>
        <taxon>Insecta</taxon>
        <taxon>Pterygota</taxon>
        <taxon>Neoptera</taxon>
        <taxon>Paraneoptera</taxon>
        <taxon>Hemiptera</taxon>
        <taxon>Heteroptera</taxon>
        <taxon>Panheteroptera</taxon>
        <taxon>Cimicomorpha</taxon>
        <taxon>Reduviidae</taxon>
        <taxon>Triatominae</taxon>
        <taxon>Rhodnius</taxon>
    </lineage>
</organism>
<dbReference type="AlphaFoldDB" id="R4FQD1"/>
<dbReference type="HOGENOM" id="CLU_024534_2_1_1"/>
<sequence length="439" mass="49301">MCSRNSSSDIVPEVQQLNLIGHDCRKCNVKARVVLQTKFPYCRECFLEYFKHKFRSTLGKSKIMKHGDKILVCFSGSASSVCLIDLIRDSMNDANKKKMSFTINVLYIDECAAFITNNQPNVTEIKDILAPYNFKVFYSDLGTFFAKDLDFETHSHYKNVNNIDLIGELFSKFRSLTSKIDLLVKIRKNILYKFAEKLGCQKIFSAETSDHLAANTISNIVLGKGGQLSQDIGFSDNSLNELILVRPLQDCSKKEVSYYNIFNGLKSLSTTTFGSLADKYSSIQKLTESFINELQSSFPSTVLTVRGTGSKLSSANSDQNLECCLCQGKMDERKYSLTAQQASHISKMVSNTGPDEFNSTVLSPVQNSITSCKSCSCLQRFSEEEEPFDELLNLSLCYGCRLVLKDCESVQALPKAFLANLREKTQLNNVHNEIKAFLN</sequence>
<accession>R4FQD1</accession>
<comment type="function">
    <text evidence="3">Plays a central role in 2-thiolation of mcm(5)S(2)U at tRNA wobble positions of tRNA(Lys), tRNA(Glu) and tRNA(Gln). May act by forming a heterodimer with NCS6/CTU1 that ligates sulfur from thiocarboxylated URM1 onto the uridine of tRNAs at wobble position.</text>
</comment>
<comment type="pathway">
    <text evidence="3">tRNA modification; 5-methoxycarbonylmethyl-2-thiouridine-tRNA biosynthesis.</text>
</comment>
<evidence type="ECO:0000256" key="2">
    <source>
        <dbReference type="ARBA" id="ARBA00022694"/>
    </source>
</evidence>
<reference evidence="4" key="1">
    <citation type="submission" date="2013-04" db="EMBL/GenBank/DDBJ databases">
        <title>An insight into the transcriptome of the digestive tract of the blood sucking bug, Rhodnius prolixus.</title>
        <authorList>
            <person name="Ribeiro J.M.C."/>
            <person name="Genta F.A."/>
            <person name="Sorgine M.H.F."/>
            <person name="Paiva-Silva G.O."/>
            <person name="Majerowicz D."/>
            <person name="Medeiros M."/>
            <person name="Koerich L."/>
            <person name="Terra W.R."/>
            <person name="Ferreira C."/>
            <person name="Pimentel A.C."/>
            <person name="Bisch P.M."/>
            <person name="Diniz M.M.P."/>
            <person name="Nascimento R."/>
            <person name="Salmon D."/>
            <person name="Silber A.M."/>
            <person name="Alves M."/>
            <person name="Oliveira M.F."/>
            <person name="Gondim K.C."/>
            <person name="Silva Neto M.A.C."/>
            <person name="Atella G.C."/>
            <person name="Araujo H."/>
            <person name="Dias F.S."/>
            <person name="Polycarpo C.R."/>
            <person name="Fampa P."/>
            <person name="Melo A.C."/>
            <person name="Tanaka A.S."/>
            <person name="Balczun C."/>
            <person name="Oliveira J.H.M."/>
            <person name="Goncalves R."/>
            <person name="Lazoski C."/>
            <person name="Pereira M.A."/>
            <person name="Rivera-Pomar R."/>
            <person name="Diambra L."/>
            <person name="Schaub G.A."/>
            <person name="Garcia E.S."/>
            <person name="Azambuja P."/>
            <person name="Braz G.R.C."/>
            <person name="Oliveira P.L."/>
        </authorList>
    </citation>
    <scope>NUCLEOTIDE SEQUENCE</scope>
</reference>
<dbReference type="GO" id="GO:0005829">
    <property type="term" value="C:cytosol"/>
    <property type="evidence" value="ECO:0007669"/>
    <property type="project" value="TreeGrafter"/>
</dbReference>
<name>R4FQD1_RHOPR</name>
<comment type="similarity">
    <text evidence="3">Belongs to the CTU2/NCS2 family.</text>
</comment>
<comment type="subcellular location">
    <subcellularLocation>
        <location evidence="3">Cytoplasm</location>
    </subcellularLocation>
</comment>
<dbReference type="GO" id="GO:0032447">
    <property type="term" value="P:protein urmylation"/>
    <property type="evidence" value="ECO:0007669"/>
    <property type="project" value="UniProtKB-UniRule"/>
</dbReference>
<dbReference type="SUPFAM" id="SSF52402">
    <property type="entry name" value="Adenine nucleotide alpha hydrolases-like"/>
    <property type="match status" value="1"/>
</dbReference>
<proteinExistence type="evidence at transcript level"/>
<dbReference type="EMBL" id="GAHY01000464">
    <property type="protein sequence ID" value="JAA77046.1"/>
    <property type="molecule type" value="mRNA"/>
</dbReference>
<dbReference type="GO" id="GO:0002143">
    <property type="term" value="P:tRNA wobble position uridine thiolation"/>
    <property type="evidence" value="ECO:0007669"/>
    <property type="project" value="TreeGrafter"/>
</dbReference>
<protein>
    <recommendedName>
        <fullName evidence="3">Cytoplasmic tRNA 2-thiolation protein 2</fullName>
    </recommendedName>
</protein>
<evidence type="ECO:0000256" key="3">
    <source>
        <dbReference type="HAMAP-Rule" id="MF_03054"/>
    </source>
</evidence>
<dbReference type="VEuPathDB" id="VectorBase:RPRC012164"/>
<dbReference type="GO" id="GO:0016779">
    <property type="term" value="F:nucleotidyltransferase activity"/>
    <property type="evidence" value="ECO:0007669"/>
    <property type="project" value="UniProtKB-UniRule"/>
</dbReference>
<dbReference type="UniPathway" id="UPA00988"/>
<dbReference type="PANTHER" id="PTHR20882">
    <property type="entry name" value="CYTOPLASMIC TRNA 2-THIOLATION PROTEIN 2"/>
    <property type="match status" value="1"/>
</dbReference>
<dbReference type="Pfam" id="PF10288">
    <property type="entry name" value="CTU2"/>
    <property type="match status" value="1"/>
</dbReference>
<dbReference type="Gene3D" id="3.40.50.620">
    <property type="entry name" value="HUPs"/>
    <property type="match status" value="1"/>
</dbReference>
<dbReference type="PANTHER" id="PTHR20882:SF14">
    <property type="entry name" value="CYTOPLASMIC TRNA 2-THIOLATION PROTEIN 2"/>
    <property type="match status" value="1"/>
</dbReference>
<dbReference type="InterPro" id="IPR014729">
    <property type="entry name" value="Rossmann-like_a/b/a_fold"/>
</dbReference>
<evidence type="ECO:0000313" key="4">
    <source>
        <dbReference type="EMBL" id="JAA77046.1"/>
    </source>
</evidence>
<dbReference type="GO" id="GO:0016783">
    <property type="term" value="F:sulfurtransferase activity"/>
    <property type="evidence" value="ECO:0007669"/>
    <property type="project" value="TreeGrafter"/>
</dbReference>
<dbReference type="InterPro" id="IPR019407">
    <property type="entry name" value="CTU2"/>
</dbReference>